<dbReference type="Proteomes" id="UP001146793">
    <property type="component" value="Unassembled WGS sequence"/>
</dbReference>
<evidence type="ECO:0000313" key="4">
    <source>
        <dbReference type="Proteomes" id="UP001146793"/>
    </source>
</evidence>
<feature type="transmembrane region" description="Helical" evidence="1">
    <location>
        <begin position="105"/>
        <end position="127"/>
    </location>
</feature>
<dbReference type="InterPro" id="IPR012867">
    <property type="entry name" value="DUF1648"/>
</dbReference>
<feature type="transmembrane region" description="Helical" evidence="1">
    <location>
        <begin position="7"/>
        <end position="26"/>
    </location>
</feature>
<organism evidence="3 4">
    <name type="scientific">Anaeramoeba flamelloides</name>
    <dbReference type="NCBI Taxonomy" id="1746091"/>
    <lineage>
        <taxon>Eukaryota</taxon>
        <taxon>Metamonada</taxon>
        <taxon>Anaeramoebidae</taxon>
        <taxon>Anaeramoeba</taxon>
    </lineage>
</organism>
<keyword evidence="1" id="KW-0472">Membrane</keyword>
<evidence type="ECO:0000256" key="1">
    <source>
        <dbReference type="SAM" id="Phobius"/>
    </source>
</evidence>
<evidence type="ECO:0000313" key="3">
    <source>
        <dbReference type="EMBL" id="KAJ3431108.1"/>
    </source>
</evidence>
<keyword evidence="1" id="KW-1133">Transmembrane helix</keyword>
<dbReference type="Pfam" id="PF07853">
    <property type="entry name" value="DUF1648"/>
    <property type="match status" value="1"/>
</dbReference>
<comment type="caution">
    <text evidence="3">The sequence shown here is derived from an EMBL/GenBank/DDBJ whole genome shotgun (WGS) entry which is preliminary data.</text>
</comment>
<reference evidence="3" key="1">
    <citation type="submission" date="2022-08" db="EMBL/GenBank/DDBJ databases">
        <title>Novel sulphate-reducing endosymbionts in the free-living metamonad Anaeramoeba.</title>
        <authorList>
            <person name="Jerlstrom-Hultqvist J."/>
            <person name="Cepicka I."/>
            <person name="Gallot-Lavallee L."/>
            <person name="Salas-Leiva D."/>
            <person name="Curtis B.A."/>
            <person name="Zahonova K."/>
            <person name="Pipaliya S."/>
            <person name="Dacks J."/>
            <person name="Roger A.J."/>
        </authorList>
    </citation>
    <scope>NUCLEOTIDE SEQUENCE</scope>
    <source>
        <strain evidence="3">Busselton2</strain>
    </source>
</reference>
<dbReference type="EMBL" id="JANTQA010000048">
    <property type="protein sequence ID" value="KAJ3431108.1"/>
    <property type="molecule type" value="Genomic_DNA"/>
</dbReference>
<accession>A0AAV7YMU5</accession>
<protein>
    <submittedName>
        <fullName evidence="3">Membrane protein-related</fullName>
    </submittedName>
</protein>
<name>A0AAV7YMU5_9EUKA</name>
<proteinExistence type="predicted"/>
<feature type="transmembrane region" description="Helical" evidence="1">
    <location>
        <begin position="139"/>
        <end position="159"/>
    </location>
</feature>
<sequence>MKPNTRFFLILPVLFLIPNIILPIYYESKLPSTVAIHYDINGDADRYGNKTTLFYIHLAVAIVSILIFYSTIACVSKCPASSLNVPNREYWATSEMRPVLVEKTIPFISIIYSFIEVLDFCIFLIVYRSNVIDAKKLEGFWSIYIIISVFFVLILIFSIRFKKSFKKIDSQPLSQRDDW</sequence>
<dbReference type="AlphaFoldDB" id="A0AAV7YMU5"/>
<evidence type="ECO:0000259" key="2">
    <source>
        <dbReference type="Pfam" id="PF07853"/>
    </source>
</evidence>
<feature type="transmembrane region" description="Helical" evidence="1">
    <location>
        <begin position="54"/>
        <end position="75"/>
    </location>
</feature>
<feature type="domain" description="DUF1648" evidence="2">
    <location>
        <begin position="16"/>
        <end position="54"/>
    </location>
</feature>
<gene>
    <name evidence="3" type="ORF">M0812_02784</name>
</gene>
<keyword evidence="1" id="KW-0812">Transmembrane</keyword>